<dbReference type="Proteomes" id="UP000682733">
    <property type="component" value="Unassembled WGS sequence"/>
</dbReference>
<gene>
    <name evidence="1" type="ORF">OVA965_LOCUS45545</name>
    <name evidence="2" type="ORF">TMI583_LOCUS49136</name>
</gene>
<organism evidence="1 3">
    <name type="scientific">Didymodactylos carnosus</name>
    <dbReference type="NCBI Taxonomy" id="1234261"/>
    <lineage>
        <taxon>Eukaryota</taxon>
        <taxon>Metazoa</taxon>
        <taxon>Spiralia</taxon>
        <taxon>Gnathifera</taxon>
        <taxon>Rotifera</taxon>
        <taxon>Eurotatoria</taxon>
        <taxon>Bdelloidea</taxon>
        <taxon>Philodinida</taxon>
        <taxon>Philodinidae</taxon>
        <taxon>Didymodactylos</taxon>
    </lineage>
</organism>
<comment type="caution">
    <text evidence="1">The sequence shown here is derived from an EMBL/GenBank/DDBJ whole genome shotgun (WGS) entry which is preliminary data.</text>
</comment>
<dbReference type="AlphaFoldDB" id="A0A8S2GCZ6"/>
<name>A0A8S2GCZ6_9BILA</name>
<reference evidence="1" key="1">
    <citation type="submission" date="2021-02" db="EMBL/GenBank/DDBJ databases">
        <authorList>
            <person name="Nowell W R."/>
        </authorList>
    </citation>
    <scope>NUCLEOTIDE SEQUENCE</scope>
</reference>
<evidence type="ECO:0000313" key="2">
    <source>
        <dbReference type="EMBL" id="CAF4533771.1"/>
    </source>
</evidence>
<protein>
    <submittedName>
        <fullName evidence="1">Uncharacterized protein</fullName>
    </submittedName>
</protein>
<evidence type="ECO:0000313" key="1">
    <source>
        <dbReference type="EMBL" id="CAF1666843.1"/>
    </source>
</evidence>
<dbReference type="EMBL" id="CAJNOK010072701">
    <property type="protein sequence ID" value="CAF1666843.1"/>
    <property type="molecule type" value="Genomic_DNA"/>
</dbReference>
<proteinExistence type="predicted"/>
<accession>A0A8S2GCZ6</accession>
<sequence>LKDNFNIDLGKLNQLPFQLQVLYTAVDGSKALRVLTQLKETTEKREVAEQNAFRSVIAENHIRSTANDMMVLSEDENDSIVDT</sequence>
<evidence type="ECO:0000313" key="3">
    <source>
        <dbReference type="Proteomes" id="UP000677228"/>
    </source>
</evidence>
<dbReference type="Proteomes" id="UP000677228">
    <property type="component" value="Unassembled WGS sequence"/>
</dbReference>
<dbReference type="EMBL" id="CAJOBA010105005">
    <property type="protein sequence ID" value="CAF4533771.1"/>
    <property type="molecule type" value="Genomic_DNA"/>
</dbReference>
<feature type="non-terminal residue" evidence="1">
    <location>
        <position position="1"/>
    </location>
</feature>